<keyword evidence="2" id="KW-0808">Transferase</keyword>
<sequence>MDQPAEQLNHDGVGLRRWRADDADEVLRAIAESREHLAPWMPWASGDYDRDSAVQYLTRCESDWRNGDAFNYAILSEEGGIVGCCCLMARIGPGGLEIGYWLHHAHTGRGIATRAAAALTDEAFRIGAQRVEIVHDTANVRSRAVPERLGFTEVERRAPEESTSSAQDGVELVWRRVATACAGER</sequence>
<dbReference type="Pfam" id="PF13302">
    <property type="entry name" value="Acetyltransf_3"/>
    <property type="match status" value="1"/>
</dbReference>
<dbReference type="GO" id="GO:0005737">
    <property type="term" value="C:cytoplasm"/>
    <property type="evidence" value="ECO:0007669"/>
    <property type="project" value="TreeGrafter"/>
</dbReference>
<dbReference type="GO" id="GO:0008999">
    <property type="term" value="F:protein-N-terminal-alanine acetyltransferase activity"/>
    <property type="evidence" value="ECO:0007669"/>
    <property type="project" value="TreeGrafter"/>
</dbReference>
<dbReference type="AlphaFoldDB" id="A0A839E6E4"/>
<dbReference type="Gene3D" id="3.40.630.30">
    <property type="match status" value="1"/>
</dbReference>
<keyword evidence="3" id="KW-1185">Reference proteome</keyword>
<dbReference type="EMBL" id="JACGWZ010000006">
    <property type="protein sequence ID" value="MBA8826881.1"/>
    <property type="molecule type" value="Genomic_DNA"/>
</dbReference>
<accession>A0A839E6E4</accession>
<proteinExistence type="predicted"/>
<evidence type="ECO:0000313" key="3">
    <source>
        <dbReference type="Proteomes" id="UP000569329"/>
    </source>
</evidence>
<gene>
    <name evidence="2" type="ORF">FHX42_004260</name>
</gene>
<organism evidence="2 3">
    <name type="scientific">Halosaccharopolyspora lacisalsi</name>
    <dbReference type="NCBI Taxonomy" id="1000566"/>
    <lineage>
        <taxon>Bacteria</taxon>
        <taxon>Bacillati</taxon>
        <taxon>Actinomycetota</taxon>
        <taxon>Actinomycetes</taxon>
        <taxon>Pseudonocardiales</taxon>
        <taxon>Pseudonocardiaceae</taxon>
        <taxon>Halosaccharopolyspora</taxon>
    </lineage>
</organism>
<name>A0A839E6E4_9PSEU</name>
<dbReference type="CDD" id="cd04301">
    <property type="entry name" value="NAT_SF"/>
    <property type="match status" value="1"/>
</dbReference>
<comment type="caution">
    <text evidence="2">The sequence shown here is derived from an EMBL/GenBank/DDBJ whole genome shotgun (WGS) entry which is preliminary data.</text>
</comment>
<dbReference type="RefSeq" id="WP_182546054.1">
    <property type="nucleotide sequence ID" value="NZ_JACGWZ010000006.1"/>
</dbReference>
<dbReference type="PROSITE" id="PS51186">
    <property type="entry name" value="GNAT"/>
    <property type="match status" value="1"/>
</dbReference>
<evidence type="ECO:0000313" key="2">
    <source>
        <dbReference type="EMBL" id="MBA8826881.1"/>
    </source>
</evidence>
<dbReference type="SUPFAM" id="SSF55729">
    <property type="entry name" value="Acyl-CoA N-acyltransferases (Nat)"/>
    <property type="match status" value="1"/>
</dbReference>
<reference evidence="2 3" key="1">
    <citation type="submission" date="2020-07" db="EMBL/GenBank/DDBJ databases">
        <title>Sequencing the genomes of 1000 actinobacteria strains.</title>
        <authorList>
            <person name="Klenk H.-P."/>
        </authorList>
    </citation>
    <scope>NUCLEOTIDE SEQUENCE [LARGE SCALE GENOMIC DNA]</scope>
    <source>
        <strain evidence="2 3">DSM 45975</strain>
    </source>
</reference>
<dbReference type="InterPro" id="IPR051908">
    <property type="entry name" value="Ribosomal_N-acetyltransferase"/>
</dbReference>
<dbReference type="InterPro" id="IPR016181">
    <property type="entry name" value="Acyl_CoA_acyltransferase"/>
</dbReference>
<dbReference type="GO" id="GO:1990189">
    <property type="term" value="F:protein N-terminal-serine acetyltransferase activity"/>
    <property type="evidence" value="ECO:0007669"/>
    <property type="project" value="TreeGrafter"/>
</dbReference>
<dbReference type="InterPro" id="IPR000182">
    <property type="entry name" value="GNAT_dom"/>
</dbReference>
<protein>
    <submittedName>
        <fullName evidence="2">RimJ/RimL family protein N-acetyltransferase</fullName>
    </submittedName>
</protein>
<dbReference type="PANTHER" id="PTHR43441:SF3">
    <property type="entry name" value="ACETYLTRANSFERASE"/>
    <property type="match status" value="1"/>
</dbReference>
<dbReference type="PANTHER" id="PTHR43441">
    <property type="entry name" value="RIBOSOMAL-PROTEIN-SERINE ACETYLTRANSFERASE"/>
    <property type="match status" value="1"/>
</dbReference>
<dbReference type="Proteomes" id="UP000569329">
    <property type="component" value="Unassembled WGS sequence"/>
</dbReference>
<feature type="domain" description="N-acetyltransferase" evidence="1">
    <location>
        <begin position="25"/>
        <end position="179"/>
    </location>
</feature>
<evidence type="ECO:0000259" key="1">
    <source>
        <dbReference type="PROSITE" id="PS51186"/>
    </source>
</evidence>